<dbReference type="Proteomes" id="UP000006258">
    <property type="component" value="Unassembled WGS sequence"/>
</dbReference>
<keyword evidence="2" id="KW-0238">DNA-binding</keyword>
<dbReference type="AlphaFoldDB" id="D7VQ89"/>
<dbReference type="InterPro" id="IPR037923">
    <property type="entry name" value="HTH-like"/>
</dbReference>
<dbReference type="PROSITE" id="PS01124">
    <property type="entry name" value="HTH_ARAC_FAMILY_2"/>
    <property type="match status" value="1"/>
</dbReference>
<dbReference type="Pfam" id="PF02311">
    <property type="entry name" value="AraC_binding"/>
    <property type="match status" value="1"/>
</dbReference>
<dbReference type="GO" id="GO:0043565">
    <property type="term" value="F:sequence-specific DNA binding"/>
    <property type="evidence" value="ECO:0007669"/>
    <property type="project" value="InterPro"/>
</dbReference>
<comment type="caution">
    <text evidence="5">The sequence shown here is derived from an EMBL/GenBank/DDBJ whole genome shotgun (WGS) entry which is preliminary data.</text>
</comment>
<evidence type="ECO:0000313" key="5">
    <source>
        <dbReference type="EMBL" id="EFK55940.1"/>
    </source>
</evidence>
<dbReference type="HOGENOM" id="CLU_000445_88_2_10"/>
<evidence type="ECO:0000256" key="1">
    <source>
        <dbReference type="ARBA" id="ARBA00023015"/>
    </source>
</evidence>
<dbReference type="Pfam" id="PF12833">
    <property type="entry name" value="HTH_18"/>
    <property type="match status" value="1"/>
</dbReference>
<evidence type="ECO:0000313" key="6">
    <source>
        <dbReference type="Proteomes" id="UP000006258"/>
    </source>
</evidence>
<dbReference type="SUPFAM" id="SSF51215">
    <property type="entry name" value="Regulatory protein AraC"/>
    <property type="match status" value="1"/>
</dbReference>
<protein>
    <submittedName>
        <fullName evidence="5">Transcriptional regulator, AraC family</fullName>
    </submittedName>
</protein>
<dbReference type="SUPFAM" id="SSF46689">
    <property type="entry name" value="Homeodomain-like"/>
    <property type="match status" value="1"/>
</dbReference>
<proteinExistence type="predicted"/>
<evidence type="ECO:0000256" key="3">
    <source>
        <dbReference type="ARBA" id="ARBA00023163"/>
    </source>
</evidence>
<dbReference type="STRING" id="525373.HMPREF0766_13143"/>
<evidence type="ECO:0000259" key="4">
    <source>
        <dbReference type="PROSITE" id="PS01124"/>
    </source>
</evidence>
<feature type="domain" description="HTH araC/xylS-type" evidence="4">
    <location>
        <begin position="244"/>
        <end position="342"/>
    </location>
</feature>
<evidence type="ECO:0000256" key="2">
    <source>
        <dbReference type="ARBA" id="ARBA00023125"/>
    </source>
</evidence>
<dbReference type="eggNOG" id="COG2207">
    <property type="taxonomic scope" value="Bacteria"/>
</dbReference>
<dbReference type="PANTHER" id="PTHR43280">
    <property type="entry name" value="ARAC-FAMILY TRANSCRIPTIONAL REGULATOR"/>
    <property type="match status" value="1"/>
</dbReference>
<name>D7VQ89_SPHSI</name>
<dbReference type="InterPro" id="IPR003313">
    <property type="entry name" value="AraC-bd"/>
</dbReference>
<dbReference type="PANTHER" id="PTHR43280:SF32">
    <property type="entry name" value="TRANSCRIPTIONAL REGULATORY PROTEIN"/>
    <property type="match status" value="1"/>
</dbReference>
<gene>
    <name evidence="5" type="ORF">HMPREF0766_13143</name>
</gene>
<dbReference type="EMBL" id="ACHA02000012">
    <property type="protein sequence ID" value="EFK55940.1"/>
    <property type="molecule type" value="Genomic_DNA"/>
</dbReference>
<dbReference type="PRINTS" id="PR00032">
    <property type="entry name" value="HTHARAC"/>
</dbReference>
<accession>D7VQ89</accession>
<keyword evidence="1" id="KW-0805">Transcription regulation</keyword>
<keyword evidence="3" id="KW-0804">Transcription</keyword>
<sequence>MIHSRLLKAIKLLLIDGNVIFVCYLTDADMEVIQKNKKSEGKNFATVPQSKNNSLDVCEVCGSVRHVVFQNFLSIVPLEMIKSCQRDTPFHSTRKGFYSMILITKGRATETIAYQTYTFEGGTLYFIPENTLHKIQHWSEDIEGYHCSFDSEYFLLCLKNQIKLMEYPFFIPDNDPFVCLKENEMAQLVPLFDKLKHEYTNRQNYNDDLLTRLYLNALLLEVGRMYIQQSAETITHSRQEQLVSKFKRLVHAHFLTYRQVSDYADLLFVHPHYLNDMVRAITGQSASNFIYQHLLAEAKSHLVQSDDTIAQIAARLRFSDQSYFGRFFRKHAGMTPAQFRQQHTQAI</sequence>
<dbReference type="InterPro" id="IPR009057">
    <property type="entry name" value="Homeodomain-like_sf"/>
</dbReference>
<dbReference type="GO" id="GO:0003700">
    <property type="term" value="F:DNA-binding transcription factor activity"/>
    <property type="evidence" value="ECO:0007669"/>
    <property type="project" value="InterPro"/>
</dbReference>
<dbReference type="Gene3D" id="1.10.10.60">
    <property type="entry name" value="Homeodomain-like"/>
    <property type="match status" value="1"/>
</dbReference>
<reference evidence="5" key="1">
    <citation type="submission" date="2010-07" db="EMBL/GenBank/DDBJ databases">
        <authorList>
            <person name="Muzny D."/>
            <person name="Qin X."/>
            <person name="Buhay C."/>
            <person name="Dugan-Rocha S."/>
            <person name="Ding Y."/>
            <person name="Chen G."/>
            <person name="Hawes A."/>
            <person name="Holder M."/>
            <person name="Jhangiani S."/>
            <person name="Johnson A."/>
            <person name="Khan Z."/>
            <person name="Li Z."/>
            <person name="Liu W."/>
            <person name="Liu X."/>
            <person name="Perez L."/>
            <person name="Shen H."/>
            <person name="Wang Q."/>
            <person name="Watt J."/>
            <person name="Xi L."/>
            <person name="Xin Y."/>
            <person name="Zhou J."/>
            <person name="Deng J."/>
            <person name="Jiang H."/>
            <person name="Liu Y."/>
            <person name="Qu J."/>
            <person name="Song X.-Z."/>
            <person name="Zhang L."/>
            <person name="Villasana D."/>
            <person name="Johnson A."/>
            <person name="Liu J."/>
            <person name="Liyanage D."/>
            <person name="Lorensuhewa L."/>
            <person name="Robinson T."/>
            <person name="Song A."/>
            <person name="Song B.-B."/>
            <person name="Dinh H."/>
            <person name="Thornton R."/>
            <person name="Coyle M."/>
            <person name="Francisco L."/>
            <person name="Jackson L."/>
            <person name="Javaid M."/>
            <person name="Korchina V."/>
            <person name="Kovar C."/>
            <person name="Mata R."/>
            <person name="Mathew T."/>
            <person name="Ngo R."/>
            <person name="Nguyen L."/>
            <person name="Nguyen N."/>
            <person name="Okwuonu G."/>
            <person name="Ongeri F."/>
            <person name="Pham C."/>
            <person name="Simmons D."/>
            <person name="Wilczek-Boney K."/>
            <person name="Hale W."/>
            <person name="Jakkamsetti A."/>
            <person name="Pham P."/>
            <person name="Ruth R."/>
            <person name="San Lucas F."/>
            <person name="Warren J."/>
            <person name="Zhang J."/>
            <person name="Zhao Z."/>
            <person name="Zhou C."/>
            <person name="Zhu D."/>
            <person name="Lee S."/>
            <person name="Bess C."/>
            <person name="Blankenburg K."/>
            <person name="Forbes L."/>
            <person name="Fu Q."/>
            <person name="Gubbala S."/>
            <person name="Hirani K."/>
            <person name="Jayaseelan J.C."/>
            <person name="Lara F."/>
            <person name="Munidasa M."/>
            <person name="Palculict T."/>
            <person name="Patil S."/>
            <person name="Pu L.-L."/>
            <person name="Saada N."/>
            <person name="Tang L."/>
            <person name="Weissenberger G."/>
            <person name="Zhu Y."/>
            <person name="Hemphill L."/>
            <person name="Shang Y."/>
            <person name="Youmans B."/>
            <person name="Ayvaz T."/>
            <person name="Ross M."/>
            <person name="Santibanez J."/>
            <person name="Aqrawi P."/>
            <person name="Gross S."/>
            <person name="Joshi V."/>
            <person name="Fowler G."/>
            <person name="Nazareth L."/>
            <person name="Reid J."/>
            <person name="Worley K."/>
            <person name="Petrosino J."/>
            <person name="Highlander S."/>
            <person name="Gibbs R."/>
        </authorList>
    </citation>
    <scope>NUCLEOTIDE SEQUENCE [LARGE SCALE GENOMIC DNA]</scope>
    <source>
        <strain evidence="5">ATCC 33861</strain>
    </source>
</reference>
<keyword evidence="6" id="KW-1185">Reference proteome</keyword>
<dbReference type="InterPro" id="IPR020449">
    <property type="entry name" value="Tscrpt_reg_AraC-type_HTH"/>
</dbReference>
<dbReference type="SMART" id="SM00342">
    <property type="entry name" value="HTH_ARAC"/>
    <property type="match status" value="1"/>
</dbReference>
<organism evidence="5 6">
    <name type="scientific">Sphingobacterium spiritivorum ATCC 33861</name>
    <dbReference type="NCBI Taxonomy" id="525373"/>
    <lineage>
        <taxon>Bacteria</taxon>
        <taxon>Pseudomonadati</taxon>
        <taxon>Bacteroidota</taxon>
        <taxon>Sphingobacteriia</taxon>
        <taxon>Sphingobacteriales</taxon>
        <taxon>Sphingobacteriaceae</taxon>
        <taxon>Sphingobacterium</taxon>
    </lineage>
</organism>
<dbReference type="InterPro" id="IPR018060">
    <property type="entry name" value="HTH_AraC"/>
</dbReference>